<dbReference type="CDD" id="cd06237">
    <property type="entry name" value="M14_Nna1-like"/>
    <property type="match status" value="1"/>
</dbReference>
<dbReference type="Gene3D" id="3.40.630.10">
    <property type="entry name" value="Zn peptidases"/>
    <property type="match status" value="1"/>
</dbReference>
<dbReference type="RefSeq" id="WP_377983988.1">
    <property type="nucleotide sequence ID" value="NZ_JBBKXZ010000004.1"/>
</dbReference>
<dbReference type="InterPro" id="IPR000834">
    <property type="entry name" value="Peptidase_M14"/>
</dbReference>
<dbReference type="PANTHER" id="PTHR12756:SF11">
    <property type="entry name" value="CYTOSOLIC CARBOXYPEPTIDASE 1"/>
    <property type="match status" value="1"/>
</dbReference>
<reference evidence="4 5" key="1">
    <citation type="submission" date="2024-03" db="EMBL/GenBank/DDBJ databases">
        <title>Aquirufa genome sequencing.</title>
        <authorList>
            <person name="Pitt A."/>
            <person name="Hahn M.W."/>
        </authorList>
    </citation>
    <scope>NUCLEOTIDE SEQUENCE [LARGE SCALE GENOMIC DNA]</scope>
    <source>
        <strain evidence="4 5">OSTEICH-129V</strain>
    </source>
</reference>
<name>A0ABW6DGB4_9BACT</name>
<dbReference type="Pfam" id="PF00246">
    <property type="entry name" value="Peptidase_M14"/>
    <property type="match status" value="1"/>
</dbReference>
<organism evidence="4 5">
    <name type="scientific">Aquirufa avitistagni</name>
    <dbReference type="NCBI Taxonomy" id="3104728"/>
    <lineage>
        <taxon>Bacteria</taxon>
        <taxon>Pseudomonadati</taxon>
        <taxon>Bacteroidota</taxon>
        <taxon>Cytophagia</taxon>
        <taxon>Cytophagales</taxon>
        <taxon>Flectobacillaceae</taxon>
        <taxon>Aquirufa</taxon>
    </lineage>
</organism>
<evidence type="ECO:0000256" key="2">
    <source>
        <dbReference type="PROSITE-ProRule" id="PRU01379"/>
    </source>
</evidence>
<gene>
    <name evidence="4" type="ORF">U0R10_10835</name>
</gene>
<sequence length="426" mass="48590">MNKLFTALLFFLTFSGFSQNTKPKFEGQSASSTGKVDTRNHAIIPQWRGQQTLGNISFDNDFAGARLNGITQDNDTLYTAIIAAENYPINPSPWYAFKVTSKNPKTIWIHLTYLNAKHRYFPKISRDGKTWQVVDSTDCILVKDPQAKNQNFQDNALSESAYVRVRADSKTTWVAAQELMTSSIVNDWSKGILKNKFVSSEIIGQSPQNRPFQCLRIGEDQSDSKIMIVIGRLHPPEVTGQFALQAFVESLCVDSETAKKFRKEYTVYVVPMMNPDGVDNGHWRHNTGGIDLNRDWEDFNQPETQIVRDFLRKKLTGTQRKLYFGIDFHSTWDDIFYTNITEKPTHMDGLISRWFESLEKAIPDYKVNARGSKPTSGVISKAFFNREFNAEALVYEVGDNTSREFTSLKSKTAAESLMRLSLEYLK</sequence>
<comment type="cofactor">
    <cofactor evidence="1">
        <name>Zn(2+)</name>
        <dbReference type="ChEBI" id="CHEBI:29105"/>
    </cofactor>
</comment>
<protein>
    <submittedName>
        <fullName evidence="4">M14 family metallopeptidase</fullName>
    </submittedName>
</protein>
<proteinExistence type="inferred from homology"/>
<feature type="active site" description="Proton donor/acceptor" evidence="2">
    <location>
        <position position="396"/>
    </location>
</feature>
<evidence type="ECO:0000313" key="4">
    <source>
        <dbReference type="EMBL" id="MFD3395115.1"/>
    </source>
</evidence>
<dbReference type="PANTHER" id="PTHR12756">
    <property type="entry name" value="CYTOSOLIC CARBOXYPEPTIDASE"/>
    <property type="match status" value="1"/>
</dbReference>
<comment type="caution">
    <text evidence="4">The sequence shown here is derived from an EMBL/GenBank/DDBJ whole genome shotgun (WGS) entry which is preliminary data.</text>
</comment>
<evidence type="ECO:0000313" key="5">
    <source>
        <dbReference type="Proteomes" id="UP001598138"/>
    </source>
</evidence>
<dbReference type="EMBL" id="JBBKXZ010000004">
    <property type="protein sequence ID" value="MFD3395115.1"/>
    <property type="molecule type" value="Genomic_DNA"/>
</dbReference>
<dbReference type="SUPFAM" id="SSF53187">
    <property type="entry name" value="Zn-dependent exopeptidases"/>
    <property type="match status" value="1"/>
</dbReference>
<dbReference type="Proteomes" id="UP001598138">
    <property type="component" value="Unassembled WGS sequence"/>
</dbReference>
<comment type="similarity">
    <text evidence="2">Belongs to the peptidase M14 family.</text>
</comment>
<keyword evidence="5" id="KW-1185">Reference proteome</keyword>
<dbReference type="InterPro" id="IPR050821">
    <property type="entry name" value="Cytosolic_carboxypeptidase"/>
</dbReference>
<evidence type="ECO:0000259" key="3">
    <source>
        <dbReference type="PROSITE" id="PS52035"/>
    </source>
</evidence>
<dbReference type="SMART" id="SM00631">
    <property type="entry name" value="Zn_pept"/>
    <property type="match status" value="1"/>
</dbReference>
<feature type="domain" description="Peptidase M14" evidence="3">
    <location>
        <begin position="169"/>
        <end position="421"/>
    </location>
</feature>
<accession>A0ABW6DGB4</accession>
<evidence type="ECO:0000256" key="1">
    <source>
        <dbReference type="ARBA" id="ARBA00001947"/>
    </source>
</evidence>
<dbReference type="PROSITE" id="PS52035">
    <property type="entry name" value="PEPTIDASE_M14"/>
    <property type="match status" value="1"/>
</dbReference>